<evidence type="ECO:0000313" key="2">
    <source>
        <dbReference type="EMBL" id="TFK37962.1"/>
    </source>
</evidence>
<protein>
    <submittedName>
        <fullName evidence="2">Uncharacterized protein</fullName>
    </submittedName>
</protein>
<name>A0A5C3LYN2_9AGAR</name>
<keyword evidence="1" id="KW-0812">Transmembrane</keyword>
<proteinExistence type="predicted"/>
<evidence type="ECO:0000256" key="1">
    <source>
        <dbReference type="SAM" id="Phobius"/>
    </source>
</evidence>
<dbReference type="Proteomes" id="UP000308652">
    <property type="component" value="Unassembled WGS sequence"/>
</dbReference>
<organism evidence="2 3">
    <name type="scientific">Crucibulum laeve</name>
    <dbReference type="NCBI Taxonomy" id="68775"/>
    <lineage>
        <taxon>Eukaryota</taxon>
        <taxon>Fungi</taxon>
        <taxon>Dikarya</taxon>
        <taxon>Basidiomycota</taxon>
        <taxon>Agaricomycotina</taxon>
        <taxon>Agaricomycetes</taxon>
        <taxon>Agaricomycetidae</taxon>
        <taxon>Agaricales</taxon>
        <taxon>Agaricineae</taxon>
        <taxon>Nidulariaceae</taxon>
        <taxon>Crucibulum</taxon>
    </lineage>
</organism>
<keyword evidence="3" id="KW-1185">Reference proteome</keyword>
<keyword evidence="1" id="KW-0472">Membrane</keyword>
<evidence type="ECO:0000313" key="3">
    <source>
        <dbReference type="Proteomes" id="UP000308652"/>
    </source>
</evidence>
<accession>A0A5C3LYN2</accession>
<keyword evidence="1" id="KW-1133">Transmembrane helix</keyword>
<sequence>MLHAFSSIAVHVLFRLANLVCLQCYLWFVFCGSRVVLRNLIHSGTCSTWYITVHNCTTALYHCSYDSWSIVSAPVAMNSITMRPGGSRMQRLSVFLIGGFV</sequence>
<gene>
    <name evidence="2" type="ORF">BDQ12DRAFT_684407</name>
</gene>
<dbReference type="EMBL" id="ML213605">
    <property type="protein sequence ID" value="TFK37962.1"/>
    <property type="molecule type" value="Genomic_DNA"/>
</dbReference>
<reference evidence="2 3" key="1">
    <citation type="journal article" date="2019" name="Nat. Ecol. Evol.">
        <title>Megaphylogeny resolves global patterns of mushroom evolution.</title>
        <authorList>
            <person name="Varga T."/>
            <person name="Krizsan K."/>
            <person name="Foldi C."/>
            <person name="Dima B."/>
            <person name="Sanchez-Garcia M."/>
            <person name="Sanchez-Ramirez S."/>
            <person name="Szollosi G.J."/>
            <person name="Szarkandi J.G."/>
            <person name="Papp V."/>
            <person name="Albert L."/>
            <person name="Andreopoulos W."/>
            <person name="Angelini C."/>
            <person name="Antonin V."/>
            <person name="Barry K.W."/>
            <person name="Bougher N.L."/>
            <person name="Buchanan P."/>
            <person name="Buyck B."/>
            <person name="Bense V."/>
            <person name="Catcheside P."/>
            <person name="Chovatia M."/>
            <person name="Cooper J."/>
            <person name="Damon W."/>
            <person name="Desjardin D."/>
            <person name="Finy P."/>
            <person name="Geml J."/>
            <person name="Haridas S."/>
            <person name="Hughes K."/>
            <person name="Justo A."/>
            <person name="Karasinski D."/>
            <person name="Kautmanova I."/>
            <person name="Kiss B."/>
            <person name="Kocsube S."/>
            <person name="Kotiranta H."/>
            <person name="LaButti K.M."/>
            <person name="Lechner B.E."/>
            <person name="Liimatainen K."/>
            <person name="Lipzen A."/>
            <person name="Lukacs Z."/>
            <person name="Mihaltcheva S."/>
            <person name="Morgado L.N."/>
            <person name="Niskanen T."/>
            <person name="Noordeloos M.E."/>
            <person name="Ohm R.A."/>
            <person name="Ortiz-Santana B."/>
            <person name="Ovrebo C."/>
            <person name="Racz N."/>
            <person name="Riley R."/>
            <person name="Savchenko A."/>
            <person name="Shiryaev A."/>
            <person name="Soop K."/>
            <person name="Spirin V."/>
            <person name="Szebenyi C."/>
            <person name="Tomsovsky M."/>
            <person name="Tulloss R.E."/>
            <person name="Uehling J."/>
            <person name="Grigoriev I.V."/>
            <person name="Vagvolgyi C."/>
            <person name="Papp T."/>
            <person name="Martin F.M."/>
            <person name="Miettinen O."/>
            <person name="Hibbett D.S."/>
            <person name="Nagy L.G."/>
        </authorList>
    </citation>
    <scope>NUCLEOTIDE SEQUENCE [LARGE SCALE GENOMIC DNA]</scope>
    <source>
        <strain evidence="2 3">CBS 166.37</strain>
    </source>
</reference>
<feature type="transmembrane region" description="Helical" evidence="1">
    <location>
        <begin position="12"/>
        <end position="30"/>
    </location>
</feature>
<dbReference type="AlphaFoldDB" id="A0A5C3LYN2"/>